<dbReference type="Gene3D" id="3.40.50.2300">
    <property type="match status" value="2"/>
</dbReference>
<comment type="similarity">
    <text evidence="1">Belongs to the leucine-binding protein family.</text>
</comment>
<gene>
    <name evidence="5" type="ORF">J2X09_002854</name>
</gene>
<evidence type="ECO:0000256" key="1">
    <source>
        <dbReference type="ARBA" id="ARBA00010062"/>
    </source>
</evidence>
<dbReference type="EMBL" id="JAVDWE010000007">
    <property type="protein sequence ID" value="MDR7095110.1"/>
    <property type="molecule type" value="Genomic_DNA"/>
</dbReference>
<dbReference type="InterPro" id="IPR028081">
    <property type="entry name" value="Leu-bd"/>
</dbReference>
<dbReference type="InterPro" id="IPR028082">
    <property type="entry name" value="Peripla_BP_I"/>
</dbReference>
<keyword evidence="6" id="KW-1185">Reference proteome</keyword>
<accession>A0ABU1VCB7</accession>
<dbReference type="InterPro" id="IPR051010">
    <property type="entry name" value="BCAA_transport"/>
</dbReference>
<reference evidence="5 6" key="1">
    <citation type="submission" date="2023-07" db="EMBL/GenBank/DDBJ databases">
        <title>Sorghum-associated microbial communities from plants grown in Nebraska, USA.</title>
        <authorList>
            <person name="Schachtman D."/>
        </authorList>
    </citation>
    <scope>NUCLEOTIDE SEQUENCE [LARGE SCALE GENOMIC DNA]</scope>
    <source>
        <strain evidence="5 6">BE240</strain>
    </source>
</reference>
<name>A0ABU1VCB7_9BURK</name>
<dbReference type="RefSeq" id="WP_204733992.1">
    <property type="nucleotide sequence ID" value="NZ_JAVDWE010000007.1"/>
</dbReference>
<organism evidence="5 6">
    <name type="scientific">Hydrogenophaga laconesensis</name>
    <dbReference type="NCBI Taxonomy" id="1805971"/>
    <lineage>
        <taxon>Bacteria</taxon>
        <taxon>Pseudomonadati</taxon>
        <taxon>Pseudomonadota</taxon>
        <taxon>Betaproteobacteria</taxon>
        <taxon>Burkholderiales</taxon>
        <taxon>Comamonadaceae</taxon>
        <taxon>Hydrogenophaga</taxon>
    </lineage>
</organism>
<sequence length="365" mass="39083">MKKIATRFLAAGLLAAAAAAQAQDVTIGAVLPLTGASASIGEDQRRGIELATERVNAAGGVLGRKLRVIIEDSGGRAPTALDGAKKLVTVDKVPVVLGEYSSGITIPTAQYVIKEGASHLNIGSSSPRVRDIGVGSFSLIGLDNVSAKFAATDVYEQKYRKAAFIAPNNAYGQGVAEEFKKAFEALGGQVVTSILYTAGQSTYRRELQQIERSAPDVYVYSAYGQEAAIINREAFDLGLNKTQWYAIYLTMCTTDTPAQIANGQLGMEVSSIGPNGKSYEETYSRKYNEKMKSAYGSYAYDGVMFAAAAIKQAGSTDNAKVRAALSEVGRKFEGVTGEISFDQDRQRAVQPYLRMRYQNGAVVSR</sequence>
<dbReference type="Pfam" id="PF13458">
    <property type="entry name" value="Peripla_BP_6"/>
    <property type="match status" value="1"/>
</dbReference>
<evidence type="ECO:0000256" key="2">
    <source>
        <dbReference type="ARBA" id="ARBA00022729"/>
    </source>
</evidence>
<dbReference type="CDD" id="cd06346">
    <property type="entry name" value="PBP1_ABC_ligand_binding-like"/>
    <property type="match status" value="1"/>
</dbReference>
<evidence type="ECO:0000256" key="3">
    <source>
        <dbReference type="SAM" id="SignalP"/>
    </source>
</evidence>
<feature type="signal peptide" evidence="3">
    <location>
        <begin position="1"/>
        <end position="22"/>
    </location>
</feature>
<comment type="caution">
    <text evidence="5">The sequence shown here is derived from an EMBL/GenBank/DDBJ whole genome shotgun (WGS) entry which is preliminary data.</text>
</comment>
<protein>
    <submittedName>
        <fullName evidence="5">Branched-chain amino acid transport system substrate-binding protein</fullName>
    </submittedName>
</protein>
<dbReference type="PANTHER" id="PTHR30483:SF6">
    <property type="entry name" value="PERIPLASMIC BINDING PROTEIN OF ABC TRANSPORTER FOR NATURAL AMINO ACIDS"/>
    <property type="match status" value="1"/>
</dbReference>
<evidence type="ECO:0000259" key="4">
    <source>
        <dbReference type="Pfam" id="PF13458"/>
    </source>
</evidence>
<dbReference type="Proteomes" id="UP001265550">
    <property type="component" value="Unassembled WGS sequence"/>
</dbReference>
<evidence type="ECO:0000313" key="5">
    <source>
        <dbReference type="EMBL" id="MDR7095110.1"/>
    </source>
</evidence>
<evidence type="ECO:0000313" key="6">
    <source>
        <dbReference type="Proteomes" id="UP001265550"/>
    </source>
</evidence>
<dbReference type="PANTHER" id="PTHR30483">
    <property type="entry name" value="LEUCINE-SPECIFIC-BINDING PROTEIN"/>
    <property type="match status" value="1"/>
</dbReference>
<keyword evidence="2 3" id="KW-0732">Signal</keyword>
<feature type="chain" id="PRO_5046510607" evidence="3">
    <location>
        <begin position="23"/>
        <end position="365"/>
    </location>
</feature>
<proteinExistence type="inferred from homology"/>
<feature type="domain" description="Leucine-binding protein" evidence="4">
    <location>
        <begin position="25"/>
        <end position="360"/>
    </location>
</feature>
<dbReference type="SUPFAM" id="SSF53822">
    <property type="entry name" value="Periplasmic binding protein-like I"/>
    <property type="match status" value="1"/>
</dbReference>